<dbReference type="AlphaFoldDB" id="A0A2V3PJB4"/>
<dbReference type="RefSeq" id="WP_110312700.1">
    <property type="nucleotide sequence ID" value="NZ_QICL01000051.1"/>
</dbReference>
<evidence type="ECO:0000256" key="1">
    <source>
        <dbReference type="SAM" id="SignalP"/>
    </source>
</evidence>
<keyword evidence="3" id="KW-1185">Reference proteome</keyword>
<dbReference type="Proteomes" id="UP000247973">
    <property type="component" value="Unassembled WGS sequence"/>
</dbReference>
<evidence type="ECO:0008006" key="4">
    <source>
        <dbReference type="Google" id="ProtNLM"/>
    </source>
</evidence>
<name>A0A2V3PJB4_9BACT</name>
<gene>
    <name evidence="2" type="ORF">CLV62_15115</name>
</gene>
<proteinExistence type="predicted"/>
<reference evidence="2 3" key="1">
    <citation type="submission" date="2018-03" db="EMBL/GenBank/DDBJ databases">
        <title>Genomic Encyclopedia of Archaeal and Bacterial Type Strains, Phase II (KMG-II): from individual species to whole genera.</title>
        <authorList>
            <person name="Goeker M."/>
        </authorList>
    </citation>
    <scope>NUCLEOTIDE SEQUENCE [LARGE SCALE GENOMIC DNA]</scope>
    <source>
        <strain evidence="2 3">DSM 100214</strain>
    </source>
</reference>
<comment type="caution">
    <text evidence="2">The sequence shown here is derived from an EMBL/GenBank/DDBJ whole genome shotgun (WGS) entry which is preliminary data.</text>
</comment>
<protein>
    <recommendedName>
        <fullName evidence="4">Lipoprotein</fullName>
    </recommendedName>
</protein>
<sequence>MKKVIISLLILSVGFACNSAPTKDISVSESEKGTISTVEEKKDTIQKNKPSQESLAHYFDKEGEWIQIKNALSADQAGIYVYFQAPDDVARNLRVRIQYGDASVYKFSIDGESYSYKANRSKGSDNRFVEGASFSWYDNDVKNKDLKFLQALSNGRNCQVILNDGSSFTISNETKTGIKRTLDYFEALDGLLPKTNMVNIRR</sequence>
<dbReference type="OrthoDB" id="996297at2"/>
<evidence type="ECO:0000313" key="3">
    <source>
        <dbReference type="Proteomes" id="UP000247973"/>
    </source>
</evidence>
<organism evidence="2 3">
    <name type="scientific">Dysgonomonas alginatilytica</name>
    <dbReference type="NCBI Taxonomy" id="1605892"/>
    <lineage>
        <taxon>Bacteria</taxon>
        <taxon>Pseudomonadati</taxon>
        <taxon>Bacteroidota</taxon>
        <taxon>Bacteroidia</taxon>
        <taxon>Bacteroidales</taxon>
        <taxon>Dysgonomonadaceae</taxon>
        <taxon>Dysgonomonas</taxon>
    </lineage>
</organism>
<feature type="chain" id="PRO_5015853969" description="Lipoprotein" evidence="1">
    <location>
        <begin position="20"/>
        <end position="202"/>
    </location>
</feature>
<dbReference type="PROSITE" id="PS51257">
    <property type="entry name" value="PROKAR_LIPOPROTEIN"/>
    <property type="match status" value="1"/>
</dbReference>
<keyword evidence="1" id="KW-0732">Signal</keyword>
<accession>A0A2V3PJB4</accession>
<dbReference type="EMBL" id="QICL01000051">
    <property type="protein sequence ID" value="PXV58120.1"/>
    <property type="molecule type" value="Genomic_DNA"/>
</dbReference>
<feature type="signal peptide" evidence="1">
    <location>
        <begin position="1"/>
        <end position="19"/>
    </location>
</feature>
<evidence type="ECO:0000313" key="2">
    <source>
        <dbReference type="EMBL" id="PXV58120.1"/>
    </source>
</evidence>